<protein>
    <recommendedName>
        <fullName evidence="5 6">Kynureninase</fullName>
        <ecNumber evidence="5 6">3.7.1.3</ecNumber>
    </recommendedName>
</protein>
<dbReference type="Proteomes" id="UP000183859">
    <property type="component" value="Plasmid pP97_b"/>
</dbReference>
<evidence type="ECO:0000313" key="9">
    <source>
        <dbReference type="Proteomes" id="UP000183859"/>
    </source>
</evidence>
<dbReference type="InterPro" id="IPR010111">
    <property type="entry name" value="Kynureninase"/>
</dbReference>
<dbReference type="PANTHER" id="PTHR14084:SF0">
    <property type="entry name" value="KYNURENINASE"/>
    <property type="match status" value="1"/>
</dbReference>
<dbReference type="GO" id="GO:0009435">
    <property type="term" value="P:NAD+ biosynthetic process"/>
    <property type="evidence" value="ECO:0007669"/>
    <property type="project" value="UniProtKB-UniRule"/>
</dbReference>
<dbReference type="PANTHER" id="PTHR14084">
    <property type="entry name" value="KYNURENINASE"/>
    <property type="match status" value="1"/>
</dbReference>
<dbReference type="GO" id="GO:0019346">
    <property type="term" value="P:transsulfuration"/>
    <property type="evidence" value="ECO:0007669"/>
    <property type="project" value="InterPro"/>
</dbReference>
<dbReference type="GO" id="GO:0030429">
    <property type="term" value="F:kynureninase activity"/>
    <property type="evidence" value="ECO:0007669"/>
    <property type="project" value="UniProtKB-UniRule"/>
</dbReference>
<keyword evidence="9" id="KW-1185">Reference proteome</keyword>
<dbReference type="OrthoDB" id="9812626at2"/>
<dbReference type="InterPro" id="IPR015421">
    <property type="entry name" value="PyrdxlP-dep_Trfase_major"/>
</dbReference>
<dbReference type="EMBL" id="CP016366">
    <property type="protein sequence ID" value="APG49165.1"/>
    <property type="molecule type" value="Genomic_DNA"/>
</dbReference>
<dbReference type="GO" id="GO:0097053">
    <property type="term" value="P:L-kynurenine catabolic process"/>
    <property type="evidence" value="ECO:0007669"/>
    <property type="project" value="UniProtKB-UniPathway"/>
</dbReference>
<keyword evidence="8" id="KW-0614">Plasmid</keyword>
<dbReference type="UniPathway" id="UPA00253">
    <property type="reaction ID" value="UER00329"/>
</dbReference>
<comment type="catalytic activity">
    <reaction evidence="6">
        <text>3-hydroxy-L-kynurenine + H2O = 3-hydroxyanthranilate + L-alanine + H(+)</text>
        <dbReference type="Rhea" id="RHEA:25143"/>
        <dbReference type="ChEBI" id="CHEBI:15377"/>
        <dbReference type="ChEBI" id="CHEBI:15378"/>
        <dbReference type="ChEBI" id="CHEBI:36559"/>
        <dbReference type="ChEBI" id="CHEBI:57972"/>
        <dbReference type="ChEBI" id="CHEBI:58125"/>
        <dbReference type="EC" id="3.7.1.3"/>
    </reaction>
</comment>
<evidence type="ECO:0000256" key="1">
    <source>
        <dbReference type="ARBA" id="ARBA00001933"/>
    </source>
</evidence>
<evidence type="ECO:0000256" key="5">
    <source>
        <dbReference type="NCBIfam" id="TIGR01814"/>
    </source>
</evidence>
<dbReference type="UniPathway" id="UPA00334">
    <property type="reaction ID" value="UER00455"/>
</dbReference>
<keyword evidence="3 6" id="KW-0378">Hydrolase</keyword>
<comment type="catalytic activity">
    <reaction evidence="6">
        <text>L-kynurenine + H2O = anthranilate + L-alanine + H(+)</text>
        <dbReference type="Rhea" id="RHEA:16813"/>
        <dbReference type="ChEBI" id="CHEBI:15377"/>
        <dbReference type="ChEBI" id="CHEBI:15378"/>
        <dbReference type="ChEBI" id="CHEBI:16567"/>
        <dbReference type="ChEBI" id="CHEBI:57959"/>
        <dbReference type="ChEBI" id="CHEBI:57972"/>
        <dbReference type="EC" id="3.7.1.3"/>
    </reaction>
</comment>
<comment type="function">
    <text evidence="6">Catalyzes the cleavage of L-kynurenine (L-Kyn) and L-3-hydroxykynurenine (L-3OHKyn) into anthranilic acid (AA) and 3-hydroxyanthranilic acid (3-OHAA), respectively.</text>
</comment>
<dbReference type="InterPro" id="IPR015424">
    <property type="entry name" value="PyrdxlP-dep_Trfase"/>
</dbReference>
<gene>
    <name evidence="8" type="ORF">PhaeoP97_03815</name>
</gene>
<geneLocation type="plasmid" evidence="9">
    <name>pp97_b</name>
</geneLocation>
<dbReference type="NCBIfam" id="TIGR01814">
    <property type="entry name" value="kynureninase"/>
    <property type="match status" value="1"/>
</dbReference>
<dbReference type="Pfam" id="PF22580">
    <property type="entry name" value="KYNU_C"/>
    <property type="match status" value="1"/>
</dbReference>
<dbReference type="GO" id="GO:0019441">
    <property type="term" value="P:L-tryptophan catabolic process to kynurenine"/>
    <property type="evidence" value="ECO:0007669"/>
    <property type="project" value="TreeGrafter"/>
</dbReference>
<name>A0A1L3IAM3_9RHOB</name>
<accession>A0A1L3IAM3</accession>
<proteinExistence type="inferred from homology"/>
<dbReference type="SUPFAM" id="SSF53383">
    <property type="entry name" value="PLP-dependent transferases"/>
    <property type="match status" value="1"/>
</dbReference>
<dbReference type="RefSeq" id="WP_072506775.1">
    <property type="nucleotide sequence ID" value="NZ_CP016366.1"/>
</dbReference>
<comment type="subunit">
    <text evidence="6">Homodimer.</text>
</comment>
<comment type="pathway">
    <text evidence="6">Amino-acid degradation; L-kynurenine degradation; L-alanine and anthranilate from L-kynurenine: step 1/1.</text>
</comment>
<sequence>MALTPTRSAAEALDSQDPLAHKRDEFFIEEGTIYLDGNSLGPAPKAVFDSIDRTMREEWAKGLIRSHNTAGWFMLTDTLGDRLAQLLGAGEGEIVVCDTTSLNIYKTLHAALSMKPGRRKIVAEGTSFPTNLYMAEGVRSTLDGATLALEGRDGDRIEDMIDADTAVVMLNHVDYRSGVIRDVKALTKLAHERGALVMVDMCHSAGVIPVDLHDLNVDFAVGCTYKYLNGGPGSPAYAYAAKRHHGKFTQPLSGWHGHAAPFKFEQSYRQGEGARALLCGTQHTLSMRALQSGLAVFDDVEITDLYSKGRALSDLFVQLVESFADDFGIGFYSPKDGTLRNGQVSLTHAEGGYAIVQALIARGVIGDFRQPNVMRFGFTPLYLRFADVWDAANHLYEVMKTEEWKEDRFNVVNTVT</sequence>
<comment type="cofactor">
    <cofactor evidence="1 6 7">
        <name>pyridoxal 5'-phosphate</name>
        <dbReference type="ChEBI" id="CHEBI:597326"/>
    </cofactor>
</comment>
<reference evidence="9" key="1">
    <citation type="submission" date="2016-07" db="EMBL/GenBank/DDBJ databases">
        <title>Phaeobacter portensis sp. nov., a tropodithietic acid producing bacterium isolated from a German harbor.</title>
        <authorList>
            <person name="Freese H.M."/>
            <person name="Bunk B."/>
            <person name="Breider S."/>
            <person name="Brinkhoff T."/>
        </authorList>
    </citation>
    <scope>NUCLEOTIDE SEQUENCE [LARGE SCALE GENOMIC DNA]</scope>
    <source>
        <strain evidence="9">P97</strain>
        <plasmid evidence="9">pp97_b</plasmid>
    </source>
</reference>
<keyword evidence="2 6" id="KW-0662">Pyridine nucleotide biosynthesis</keyword>
<organism evidence="8 9">
    <name type="scientific">Phaeobacter porticola</name>
    <dbReference type="NCBI Taxonomy" id="1844006"/>
    <lineage>
        <taxon>Bacteria</taxon>
        <taxon>Pseudomonadati</taxon>
        <taxon>Pseudomonadota</taxon>
        <taxon>Alphaproteobacteria</taxon>
        <taxon>Rhodobacterales</taxon>
        <taxon>Roseobacteraceae</taxon>
        <taxon>Phaeobacter</taxon>
    </lineage>
</organism>
<dbReference type="Pfam" id="PF01053">
    <property type="entry name" value="Cys_Met_Meta_PP"/>
    <property type="match status" value="1"/>
</dbReference>
<dbReference type="GO" id="GO:0043420">
    <property type="term" value="P:anthranilate metabolic process"/>
    <property type="evidence" value="ECO:0007669"/>
    <property type="project" value="TreeGrafter"/>
</dbReference>
<dbReference type="GO" id="GO:0030170">
    <property type="term" value="F:pyridoxal phosphate binding"/>
    <property type="evidence" value="ECO:0007669"/>
    <property type="project" value="UniProtKB-UniRule"/>
</dbReference>
<evidence type="ECO:0000256" key="2">
    <source>
        <dbReference type="ARBA" id="ARBA00022642"/>
    </source>
</evidence>
<dbReference type="KEGG" id="php:PhaeoP97_03815"/>
<comment type="pathway">
    <text evidence="6">Cofactor biosynthesis; NAD(+) biosynthesis; quinolinate from L-kynurenine: step 2/3.</text>
</comment>
<dbReference type="EC" id="3.7.1.3" evidence="5 6"/>
<comment type="similarity">
    <text evidence="7">Belongs to the trans-sulfuration enzymes family.</text>
</comment>
<evidence type="ECO:0000256" key="4">
    <source>
        <dbReference type="ARBA" id="ARBA00022898"/>
    </source>
</evidence>
<dbReference type="InterPro" id="IPR000277">
    <property type="entry name" value="Cys/Met-Metab_PyrdxlP-dep_enz"/>
</dbReference>
<dbReference type="Gene3D" id="3.40.640.10">
    <property type="entry name" value="Type I PLP-dependent aspartate aminotransferase-like (Major domain)"/>
    <property type="match status" value="1"/>
</dbReference>
<evidence type="ECO:0000256" key="7">
    <source>
        <dbReference type="RuleBase" id="RU362118"/>
    </source>
</evidence>
<dbReference type="AlphaFoldDB" id="A0A1L3IAM3"/>
<evidence type="ECO:0000256" key="6">
    <source>
        <dbReference type="PIRNR" id="PIRNR038800"/>
    </source>
</evidence>
<dbReference type="InterPro" id="IPR015422">
    <property type="entry name" value="PyrdxlP-dep_Trfase_small"/>
</dbReference>
<dbReference type="GO" id="GO:0005737">
    <property type="term" value="C:cytoplasm"/>
    <property type="evidence" value="ECO:0007669"/>
    <property type="project" value="UniProtKB-UniRule"/>
</dbReference>
<dbReference type="Gene3D" id="3.90.1150.10">
    <property type="entry name" value="Aspartate Aminotransferase, domain 1"/>
    <property type="match status" value="1"/>
</dbReference>
<keyword evidence="4 6" id="KW-0663">Pyridoxal phosphate</keyword>
<evidence type="ECO:0000313" key="8">
    <source>
        <dbReference type="EMBL" id="APG49165.1"/>
    </source>
</evidence>
<evidence type="ECO:0000256" key="3">
    <source>
        <dbReference type="ARBA" id="ARBA00022801"/>
    </source>
</evidence>
<comment type="similarity">
    <text evidence="6">Belongs to the kynureninase family.</text>
</comment>
<dbReference type="PIRSF" id="PIRSF038800">
    <property type="entry name" value="KYNU"/>
    <property type="match status" value="1"/>
</dbReference>